<evidence type="ECO:0000256" key="1">
    <source>
        <dbReference type="ARBA" id="ARBA00001971"/>
    </source>
</evidence>
<dbReference type="InterPro" id="IPR036396">
    <property type="entry name" value="Cyt_P450_sf"/>
</dbReference>
<evidence type="ECO:0000256" key="5">
    <source>
        <dbReference type="ARBA" id="ARBA00022692"/>
    </source>
</evidence>
<evidence type="ECO:0000256" key="10">
    <source>
        <dbReference type="ARBA" id="ARBA00023033"/>
    </source>
</evidence>
<dbReference type="GO" id="GO:0004497">
    <property type="term" value="F:monooxygenase activity"/>
    <property type="evidence" value="ECO:0007669"/>
    <property type="project" value="UniProtKB-KW"/>
</dbReference>
<comment type="subcellular location">
    <subcellularLocation>
        <location evidence="2">Membrane</location>
        <topology evidence="2">Single-pass membrane protein</topology>
    </subcellularLocation>
</comment>
<keyword evidence="10" id="KW-0503">Monooxygenase</keyword>
<evidence type="ECO:0000256" key="11">
    <source>
        <dbReference type="ARBA" id="ARBA00023136"/>
    </source>
</evidence>
<dbReference type="PANTHER" id="PTHR46300">
    <property type="entry name" value="P450, PUTATIVE (EUROFUNG)-RELATED-RELATED"/>
    <property type="match status" value="1"/>
</dbReference>
<dbReference type="OrthoDB" id="2789670at2759"/>
<evidence type="ECO:0000256" key="6">
    <source>
        <dbReference type="ARBA" id="ARBA00022723"/>
    </source>
</evidence>
<dbReference type="AlphaFoldDB" id="A0A2G8S2M6"/>
<evidence type="ECO:0000313" key="14">
    <source>
        <dbReference type="Proteomes" id="UP000230002"/>
    </source>
</evidence>
<dbReference type="GO" id="GO:0016705">
    <property type="term" value="F:oxidoreductase activity, acting on paired donors, with incorporation or reduction of molecular oxygen"/>
    <property type="evidence" value="ECO:0007669"/>
    <property type="project" value="InterPro"/>
</dbReference>
<dbReference type="STRING" id="1077348.A0A2G8S2M6"/>
<evidence type="ECO:0000256" key="9">
    <source>
        <dbReference type="ARBA" id="ARBA00023004"/>
    </source>
</evidence>
<evidence type="ECO:0000313" key="13">
    <source>
        <dbReference type="EMBL" id="PIL27798.1"/>
    </source>
</evidence>
<dbReference type="GO" id="GO:0020037">
    <property type="term" value="F:heme binding"/>
    <property type="evidence" value="ECO:0007669"/>
    <property type="project" value="InterPro"/>
</dbReference>
<keyword evidence="14" id="KW-1185">Reference proteome</keyword>
<name>A0A2G8S2M6_9APHY</name>
<keyword evidence="9" id="KW-0408">Iron</keyword>
<keyword evidence="7 12" id="KW-1133">Transmembrane helix</keyword>
<dbReference type="EMBL" id="AYKW01000034">
    <property type="protein sequence ID" value="PIL27798.1"/>
    <property type="molecule type" value="Genomic_DNA"/>
</dbReference>
<dbReference type="Gene3D" id="1.10.630.10">
    <property type="entry name" value="Cytochrome P450"/>
    <property type="match status" value="1"/>
</dbReference>
<evidence type="ECO:0000256" key="2">
    <source>
        <dbReference type="ARBA" id="ARBA00004167"/>
    </source>
</evidence>
<proteinExistence type="inferred from homology"/>
<evidence type="ECO:0000256" key="7">
    <source>
        <dbReference type="ARBA" id="ARBA00022989"/>
    </source>
</evidence>
<dbReference type="PANTHER" id="PTHR46300:SF7">
    <property type="entry name" value="P450, PUTATIVE (EUROFUNG)-RELATED"/>
    <property type="match status" value="1"/>
</dbReference>
<evidence type="ECO:0000256" key="4">
    <source>
        <dbReference type="ARBA" id="ARBA00022617"/>
    </source>
</evidence>
<evidence type="ECO:0000256" key="12">
    <source>
        <dbReference type="SAM" id="Phobius"/>
    </source>
</evidence>
<evidence type="ECO:0000256" key="8">
    <source>
        <dbReference type="ARBA" id="ARBA00023002"/>
    </source>
</evidence>
<evidence type="ECO:0000256" key="3">
    <source>
        <dbReference type="ARBA" id="ARBA00010617"/>
    </source>
</evidence>
<keyword evidence="5 12" id="KW-0812">Transmembrane</keyword>
<feature type="transmembrane region" description="Helical" evidence="12">
    <location>
        <begin position="6"/>
        <end position="24"/>
    </location>
</feature>
<accession>A0A2G8S2M6</accession>
<gene>
    <name evidence="13" type="ORF">GSI_10951</name>
</gene>
<dbReference type="GO" id="GO:0005506">
    <property type="term" value="F:iron ion binding"/>
    <property type="evidence" value="ECO:0007669"/>
    <property type="project" value="InterPro"/>
</dbReference>
<comment type="similarity">
    <text evidence="3">Belongs to the cytochrome P450 family.</text>
</comment>
<keyword evidence="8" id="KW-0560">Oxidoreductase</keyword>
<reference evidence="13 14" key="1">
    <citation type="journal article" date="2015" name="Sci. Rep.">
        <title>Chromosome-level genome map provides insights into diverse defense mechanisms in the medicinal fungus Ganoderma sinense.</title>
        <authorList>
            <person name="Zhu Y."/>
            <person name="Xu J."/>
            <person name="Sun C."/>
            <person name="Zhou S."/>
            <person name="Xu H."/>
            <person name="Nelson D.R."/>
            <person name="Qian J."/>
            <person name="Song J."/>
            <person name="Luo H."/>
            <person name="Xiang L."/>
            <person name="Li Y."/>
            <person name="Xu Z."/>
            <person name="Ji A."/>
            <person name="Wang L."/>
            <person name="Lu S."/>
            <person name="Hayward A."/>
            <person name="Sun W."/>
            <person name="Li X."/>
            <person name="Schwartz D.C."/>
            <person name="Wang Y."/>
            <person name="Chen S."/>
        </authorList>
    </citation>
    <scope>NUCLEOTIDE SEQUENCE [LARGE SCALE GENOMIC DNA]</scope>
    <source>
        <strain evidence="13 14">ZZ0214-1</strain>
    </source>
</reference>
<dbReference type="SUPFAM" id="SSF48264">
    <property type="entry name" value="Cytochrome P450"/>
    <property type="match status" value="1"/>
</dbReference>
<dbReference type="Pfam" id="PF00067">
    <property type="entry name" value="p450"/>
    <property type="match status" value="1"/>
</dbReference>
<dbReference type="InterPro" id="IPR001128">
    <property type="entry name" value="Cyt_P450"/>
</dbReference>
<sequence>MSNIEISLALSLVLIVIFVVRHYLFNRPLPPGPTGLPFVGVAWQIPSDKQWLKFHDWINSYEGDIVAITAMGQPTLILGSAKAASDLLDAKGAIYSDRPSAVMAGELVGWDRGMGYAHGPDNPRFREFRRLFQQSIGSRACLDPHILNIQEKETHRLMLRMLRDPKNFYRHPRESTGALILRLAYGYEVASSASADAGTGDALVRTVEVAMHGFAKASEPGAFLVDNFPALRYVPEWILRLCGSNFKAVARQMRKELDEMYDLPFAFVTSAKGGIVLW</sequence>
<dbReference type="GO" id="GO:0016020">
    <property type="term" value="C:membrane"/>
    <property type="evidence" value="ECO:0007669"/>
    <property type="project" value="UniProtKB-SubCell"/>
</dbReference>
<keyword evidence="11 12" id="KW-0472">Membrane</keyword>
<dbReference type="InterPro" id="IPR050364">
    <property type="entry name" value="Cytochrome_P450_fung"/>
</dbReference>
<dbReference type="Proteomes" id="UP000230002">
    <property type="component" value="Unassembled WGS sequence"/>
</dbReference>
<organism evidence="13 14">
    <name type="scientific">Ganoderma sinense ZZ0214-1</name>
    <dbReference type="NCBI Taxonomy" id="1077348"/>
    <lineage>
        <taxon>Eukaryota</taxon>
        <taxon>Fungi</taxon>
        <taxon>Dikarya</taxon>
        <taxon>Basidiomycota</taxon>
        <taxon>Agaricomycotina</taxon>
        <taxon>Agaricomycetes</taxon>
        <taxon>Polyporales</taxon>
        <taxon>Polyporaceae</taxon>
        <taxon>Ganoderma</taxon>
    </lineage>
</organism>
<keyword evidence="4" id="KW-0349">Heme</keyword>
<keyword evidence="6" id="KW-0479">Metal-binding</keyword>
<protein>
    <submittedName>
        <fullName evidence="13">Cytochrome P450</fullName>
    </submittedName>
</protein>
<comment type="caution">
    <text evidence="13">The sequence shown here is derived from an EMBL/GenBank/DDBJ whole genome shotgun (WGS) entry which is preliminary data.</text>
</comment>
<comment type="cofactor">
    <cofactor evidence="1">
        <name>heme</name>
        <dbReference type="ChEBI" id="CHEBI:30413"/>
    </cofactor>
</comment>